<evidence type="ECO:0000256" key="2">
    <source>
        <dbReference type="SAM" id="SignalP"/>
    </source>
</evidence>
<feature type="signal peptide" evidence="2">
    <location>
        <begin position="1"/>
        <end position="19"/>
    </location>
</feature>
<sequence length="63" mass="6152">MPKHLITLVAVAVAAAAVAGCGSHRSSPLTPPAPATSVPVLGGGELPDVIDVPTTTPSATKVR</sequence>
<proteinExistence type="predicted"/>
<keyword evidence="2" id="KW-0732">Signal</keyword>
<dbReference type="Proteomes" id="UP000432464">
    <property type="component" value="Unassembled WGS sequence"/>
</dbReference>
<comment type="caution">
    <text evidence="3">The sequence shown here is derived from an EMBL/GenBank/DDBJ whole genome shotgun (WGS) entry which is preliminary data.</text>
</comment>
<protein>
    <recommendedName>
        <fullName evidence="5">Lipoprotein</fullName>
    </recommendedName>
</protein>
<reference evidence="3 4" key="1">
    <citation type="submission" date="2019-11" db="EMBL/GenBank/DDBJ databases">
        <title>Nocardia sp. nov. CT2-14 isolated from soil.</title>
        <authorList>
            <person name="Kanchanasin P."/>
            <person name="Tanasupawat S."/>
            <person name="Yuki M."/>
            <person name="Kudo T."/>
        </authorList>
    </citation>
    <scope>NUCLEOTIDE SEQUENCE [LARGE SCALE GENOMIC DNA]</scope>
    <source>
        <strain evidence="3 4">CT2-14</strain>
    </source>
</reference>
<dbReference type="PROSITE" id="PS51257">
    <property type="entry name" value="PROKAR_LIPOPROTEIN"/>
    <property type="match status" value="1"/>
</dbReference>
<keyword evidence="4" id="KW-1185">Reference proteome</keyword>
<feature type="chain" id="PRO_5039192976" description="Lipoprotein" evidence="2">
    <location>
        <begin position="20"/>
        <end position="63"/>
    </location>
</feature>
<feature type="compositionally biased region" description="Polar residues" evidence="1">
    <location>
        <begin position="53"/>
        <end position="63"/>
    </location>
</feature>
<evidence type="ECO:0008006" key="5">
    <source>
        <dbReference type="Google" id="ProtNLM"/>
    </source>
</evidence>
<accession>A0A6I3L023</accession>
<name>A0A6I3L023_9NOCA</name>
<dbReference type="EMBL" id="WMBB01000009">
    <property type="protein sequence ID" value="MTE15217.1"/>
    <property type="molecule type" value="Genomic_DNA"/>
</dbReference>
<dbReference type="RefSeq" id="WP_154789625.1">
    <property type="nucleotide sequence ID" value="NZ_WMBB01000009.1"/>
</dbReference>
<organism evidence="3 4">
    <name type="scientific">Nocardia aurantiaca</name>
    <dbReference type="NCBI Taxonomy" id="2675850"/>
    <lineage>
        <taxon>Bacteria</taxon>
        <taxon>Bacillati</taxon>
        <taxon>Actinomycetota</taxon>
        <taxon>Actinomycetes</taxon>
        <taxon>Mycobacteriales</taxon>
        <taxon>Nocardiaceae</taxon>
        <taxon>Nocardia</taxon>
    </lineage>
</organism>
<evidence type="ECO:0000313" key="3">
    <source>
        <dbReference type="EMBL" id="MTE15217.1"/>
    </source>
</evidence>
<gene>
    <name evidence="3" type="ORF">GLP40_20865</name>
</gene>
<evidence type="ECO:0000313" key="4">
    <source>
        <dbReference type="Proteomes" id="UP000432464"/>
    </source>
</evidence>
<evidence type="ECO:0000256" key="1">
    <source>
        <dbReference type="SAM" id="MobiDB-lite"/>
    </source>
</evidence>
<feature type="region of interest" description="Disordered" evidence="1">
    <location>
        <begin position="22"/>
        <end position="63"/>
    </location>
</feature>
<dbReference type="AlphaFoldDB" id="A0A6I3L023"/>